<feature type="region of interest" description="Disordered" evidence="1">
    <location>
        <begin position="203"/>
        <end position="233"/>
    </location>
</feature>
<feature type="compositionally biased region" description="Polar residues" evidence="1">
    <location>
        <begin position="432"/>
        <end position="443"/>
    </location>
</feature>
<feature type="region of interest" description="Disordered" evidence="1">
    <location>
        <begin position="331"/>
        <end position="364"/>
    </location>
</feature>
<dbReference type="EMBL" id="JAHWGI010001145">
    <property type="protein sequence ID" value="KAK3923404.1"/>
    <property type="molecule type" value="Genomic_DNA"/>
</dbReference>
<feature type="region of interest" description="Disordered" evidence="1">
    <location>
        <begin position="164"/>
        <end position="188"/>
    </location>
</feature>
<evidence type="ECO:0000313" key="3">
    <source>
        <dbReference type="Proteomes" id="UP001219518"/>
    </source>
</evidence>
<feature type="compositionally biased region" description="Basic and acidic residues" evidence="1">
    <location>
        <begin position="418"/>
        <end position="427"/>
    </location>
</feature>
<keyword evidence="2" id="KW-0436">Ligase</keyword>
<gene>
    <name evidence="2" type="ORF">KUF71_001815</name>
</gene>
<keyword evidence="3" id="KW-1185">Reference proteome</keyword>
<dbReference type="GO" id="GO:0016874">
    <property type="term" value="F:ligase activity"/>
    <property type="evidence" value="ECO:0007669"/>
    <property type="project" value="UniProtKB-KW"/>
</dbReference>
<feature type="compositionally biased region" description="Low complexity" evidence="1">
    <location>
        <begin position="352"/>
        <end position="364"/>
    </location>
</feature>
<dbReference type="AlphaFoldDB" id="A0AAE1LLW8"/>
<evidence type="ECO:0000313" key="2">
    <source>
        <dbReference type="EMBL" id="KAK3923404.1"/>
    </source>
</evidence>
<accession>A0AAE1LLW8</accession>
<feature type="region of interest" description="Disordered" evidence="1">
    <location>
        <begin position="111"/>
        <end position="131"/>
    </location>
</feature>
<feature type="compositionally biased region" description="Low complexity" evidence="1">
    <location>
        <begin position="224"/>
        <end position="233"/>
    </location>
</feature>
<evidence type="ECO:0000256" key="1">
    <source>
        <dbReference type="SAM" id="MobiDB-lite"/>
    </source>
</evidence>
<protein>
    <submittedName>
        <fullName evidence="2">Alanine--tRNA ligase, chloroplastic/mitochondrial</fullName>
    </submittedName>
</protein>
<reference evidence="2" key="1">
    <citation type="submission" date="2021-07" db="EMBL/GenBank/DDBJ databases">
        <authorList>
            <person name="Catto M.A."/>
            <person name="Jacobson A."/>
            <person name="Kennedy G."/>
            <person name="Labadie P."/>
            <person name="Hunt B.G."/>
            <person name="Srinivasan R."/>
        </authorList>
    </citation>
    <scope>NUCLEOTIDE SEQUENCE</scope>
    <source>
        <strain evidence="2">PL_HMW_Pooled</strain>
        <tissue evidence="2">Head</tissue>
    </source>
</reference>
<sequence>MYESMYRTPLFYDPSNFDVCTITKQYPGTFVHDSLSHFPHHIRVQLIYNNENSCIVHLNIHVSYTLYKDNEGTWRDGCRLGSRAVEHVAEEALDRHVAHRLPEEELLQRPGAEGAHGGQQEQQAAEARAPAHRAVLGHHGVGLVGQRLHLQAVAQPARLCGHDRTRADNHYAGSRSSRRPRRARPRTEQYSDIMAWVWSASASTPARAPLRTRPDKSGQSLCGQQEQQAAEARAPAHRAVLGHHGVGLEQQAAEARAPAHRAVLGHHGVGLVGQRLHLQAVAQPARLCGHDRTRADNHYAGSRSSRRPRRARPRTEQYSDIMAWVWSASASTPARAPLRTRPDKSGQSLCGQQEQQAAEARAPAHRAVLGHHGVGLAYSVWSTRSAWKRATASSRRRASSASTERREGGDTAPATRDSAQHRSKLADDASGVVTQNHINGRDL</sequence>
<organism evidence="2 3">
    <name type="scientific">Frankliniella fusca</name>
    <dbReference type="NCBI Taxonomy" id="407009"/>
    <lineage>
        <taxon>Eukaryota</taxon>
        <taxon>Metazoa</taxon>
        <taxon>Ecdysozoa</taxon>
        <taxon>Arthropoda</taxon>
        <taxon>Hexapoda</taxon>
        <taxon>Insecta</taxon>
        <taxon>Pterygota</taxon>
        <taxon>Neoptera</taxon>
        <taxon>Paraneoptera</taxon>
        <taxon>Thysanoptera</taxon>
        <taxon>Terebrantia</taxon>
        <taxon>Thripoidea</taxon>
        <taxon>Thripidae</taxon>
        <taxon>Frankliniella</taxon>
    </lineage>
</organism>
<proteinExistence type="predicted"/>
<reference evidence="2" key="2">
    <citation type="journal article" date="2023" name="BMC Genomics">
        <title>Pest status, molecular evolution, and epigenetic factors derived from the genome assembly of Frankliniella fusca, a thysanopteran phytovirus vector.</title>
        <authorList>
            <person name="Catto M.A."/>
            <person name="Labadie P.E."/>
            <person name="Jacobson A.L."/>
            <person name="Kennedy G.G."/>
            <person name="Srinivasan R."/>
            <person name="Hunt B.G."/>
        </authorList>
    </citation>
    <scope>NUCLEOTIDE SEQUENCE</scope>
    <source>
        <strain evidence="2">PL_HMW_Pooled</strain>
    </source>
</reference>
<feature type="region of interest" description="Disordered" evidence="1">
    <location>
        <begin position="292"/>
        <end position="316"/>
    </location>
</feature>
<feature type="region of interest" description="Disordered" evidence="1">
    <location>
        <begin position="389"/>
        <end position="443"/>
    </location>
</feature>
<name>A0AAE1LLW8_9NEOP</name>
<comment type="caution">
    <text evidence="2">The sequence shown here is derived from an EMBL/GenBank/DDBJ whole genome shotgun (WGS) entry which is preliminary data.</text>
</comment>
<dbReference type="Proteomes" id="UP001219518">
    <property type="component" value="Unassembled WGS sequence"/>
</dbReference>